<dbReference type="InterPro" id="IPR000504">
    <property type="entry name" value="RRM_dom"/>
</dbReference>
<feature type="domain" description="RRM" evidence="3">
    <location>
        <begin position="223"/>
        <end position="297"/>
    </location>
</feature>
<proteinExistence type="predicted"/>
<feature type="region of interest" description="Disordered" evidence="2">
    <location>
        <begin position="51"/>
        <end position="70"/>
    </location>
</feature>
<dbReference type="SUPFAM" id="SSF54928">
    <property type="entry name" value="RNA-binding domain, RBD"/>
    <property type="match status" value="2"/>
</dbReference>
<feature type="compositionally biased region" description="Polar residues" evidence="2">
    <location>
        <begin position="1"/>
        <end position="13"/>
    </location>
</feature>
<reference evidence="4" key="1">
    <citation type="submission" date="2025-08" db="UniProtKB">
        <authorList>
            <consortium name="Ensembl"/>
        </authorList>
    </citation>
    <scope>IDENTIFICATION</scope>
</reference>
<dbReference type="InterPro" id="IPR012677">
    <property type="entry name" value="Nucleotide-bd_a/b_plait_sf"/>
</dbReference>
<dbReference type="Gene3D" id="3.30.70.330">
    <property type="match status" value="4"/>
</dbReference>
<feature type="region of interest" description="Disordered" evidence="2">
    <location>
        <begin position="78"/>
        <end position="116"/>
    </location>
</feature>
<dbReference type="Ensembl" id="ENSCLMT00005018061.1">
    <property type="protein sequence ID" value="ENSCLMP00005017059.1"/>
    <property type="gene ID" value="ENSCLMG00005008797.1"/>
</dbReference>
<accession>A0A8C2XCY4</accession>
<dbReference type="KEGG" id="clum:117746193"/>
<feature type="domain" description="RRM" evidence="3">
    <location>
        <begin position="126"/>
        <end position="202"/>
    </location>
</feature>
<dbReference type="SMART" id="SM00360">
    <property type="entry name" value="RRM"/>
    <property type="match status" value="4"/>
</dbReference>
<dbReference type="AlphaFoldDB" id="A0A8C2XCY4"/>
<dbReference type="GeneTree" id="ENSGT00940000166057"/>
<dbReference type="GeneID" id="117746193"/>
<dbReference type="Pfam" id="PF00076">
    <property type="entry name" value="RRM_1"/>
    <property type="match status" value="3"/>
</dbReference>
<evidence type="ECO:0000256" key="2">
    <source>
        <dbReference type="SAM" id="MobiDB-lite"/>
    </source>
</evidence>
<keyword evidence="1" id="KW-0694">RNA-binding</keyword>
<gene>
    <name evidence="4" type="primary">LOC117746193</name>
</gene>
<evidence type="ECO:0000256" key="1">
    <source>
        <dbReference type="PROSITE-ProRule" id="PRU00176"/>
    </source>
</evidence>
<dbReference type="Proteomes" id="UP000694565">
    <property type="component" value="Unplaced"/>
</dbReference>
<name>A0A8C2XCY4_CYCLU</name>
<evidence type="ECO:0000313" key="5">
    <source>
        <dbReference type="Proteomes" id="UP000694565"/>
    </source>
</evidence>
<feature type="domain" description="RRM" evidence="3">
    <location>
        <begin position="319"/>
        <end position="392"/>
    </location>
</feature>
<reference evidence="4" key="2">
    <citation type="submission" date="2025-09" db="UniProtKB">
        <authorList>
            <consortium name="Ensembl"/>
        </authorList>
    </citation>
    <scope>IDENTIFICATION</scope>
</reference>
<protein>
    <recommendedName>
        <fullName evidence="3">RRM domain-containing protein</fullName>
    </recommendedName>
</protein>
<feature type="domain" description="RRM" evidence="3">
    <location>
        <begin position="403"/>
        <end position="478"/>
    </location>
</feature>
<dbReference type="InterPro" id="IPR035979">
    <property type="entry name" value="RBD_domain_sf"/>
</dbReference>
<dbReference type="RefSeq" id="XP_034411041.1">
    <property type="nucleotide sequence ID" value="XM_034555150.1"/>
</dbReference>
<feature type="compositionally biased region" description="Basic and acidic residues" evidence="2">
    <location>
        <begin position="78"/>
        <end position="88"/>
    </location>
</feature>
<evidence type="ECO:0000259" key="3">
    <source>
        <dbReference type="PROSITE" id="PS50102"/>
    </source>
</evidence>
<feature type="region of interest" description="Disordered" evidence="2">
    <location>
        <begin position="1"/>
        <end position="35"/>
    </location>
</feature>
<feature type="region of interest" description="Disordered" evidence="2">
    <location>
        <begin position="480"/>
        <end position="503"/>
    </location>
</feature>
<sequence>MEQINTTRRSGTQGKVVPMEDVDEAENVKTDHQMDTVIEVKGSSSTVTIASDQMMDSESQVDTVAGSTAPVSVTWEKNQEGARNDVLKETNGGEQMKKTPGKGKRKAPSSVETPASKKTKIMNDGYCLYVGNLNNTKTFEEVKDSLANYFMAQSLLVQDIRLDRSKKHAFVDLASEMDLTKGLTLHGEMMHDKPMKIAKAKVKNMDKVQVKAPAKERNAKDDKCLFLKNVPYNATKEDIMKTFCQAVDVRFPGGTEGPTTGIAFVEFKNKTIAQKVQQQEQNIMIQGRVLIVDCVGKTNRKVIQAKDDKEDAPAAAPNNTLFLSNLPFNIKEIFLKKLFKTAVSVSIPQCDGKSRGFGFVQFAAVADAEQVLQSSQKLKMYKRVVGVQFSQMQANSEEKFQSKTLIVMGLAENTTAETLKSAFEGSCSTRVTLDTNTGVSKGFGFVEFESEDNCKAAKEAMEDCEIDGSKVTVAYAKAQSGEAQGAGGGKKKGKKLGAGKPQEAVEVEKKVILA</sequence>
<evidence type="ECO:0000313" key="4">
    <source>
        <dbReference type="Ensembl" id="ENSCLMP00005017059.1"/>
    </source>
</evidence>
<dbReference type="PANTHER" id="PTHR48037">
    <property type="entry name" value="ATPASE E1"/>
    <property type="match status" value="1"/>
</dbReference>
<dbReference type="GO" id="GO:0003723">
    <property type="term" value="F:RNA binding"/>
    <property type="evidence" value="ECO:0007669"/>
    <property type="project" value="UniProtKB-UniRule"/>
</dbReference>
<keyword evidence="5" id="KW-1185">Reference proteome</keyword>
<dbReference type="PANTHER" id="PTHR48037:SF1">
    <property type="entry name" value="RRM DOMAIN-CONTAINING PROTEIN"/>
    <property type="match status" value="1"/>
</dbReference>
<dbReference type="PROSITE" id="PS50102">
    <property type="entry name" value="RRM"/>
    <property type="match status" value="4"/>
</dbReference>
<organism evidence="4 5">
    <name type="scientific">Cyclopterus lumpus</name>
    <name type="common">Lumpsucker</name>
    <dbReference type="NCBI Taxonomy" id="8103"/>
    <lineage>
        <taxon>Eukaryota</taxon>
        <taxon>Metazoa</taxon>
        <taxon>Chordata</taxon>
        <taxon>Craniata</taxon>
        <taxon>Vertebrata</taxon>
        <taxon>Euteleostomi</taxon>
        <taxon>Actinopterygii</taxon>
        <taxon>Neopterygii</taxon>
        <taxon>Teleostei</taxon>
        <taxon>Neoteleostei</taxon>
        <taxon>Acanthomorphata</taxon>
        <taxon>Eupercaria</taxon>
        <taxon>Perciformes</taxon>
        <taxon>Cottioidei</taxon>
        <taxon>Cottales</taxon>
        <taxon>Cyclopteridae</taxon>
        <taxon>Cyclopterus</taxon>
    </lineage>
</organism>
<dbReference type="OrthoDB" id="167718at2759"/>